<dbReference type="AlphaFoldDB" id="C8PIE3"/>
<comment type="caution">
    <text evidence="1">The sequence shown here is derived from an EMBL/GenBank/DDBJ whole genome shotgun (WGS) entry which is preliminary data.</text>
</comment>
<evidence type="ECO:0000313" key="1">
    <source>
        <dbReference type="EMBL" id="EEV17308.1"/>
    </source>
</evidence>
<dbReference type="Proteomes" id="UP000005709">
    <property type="component" value="Unassembled WGS sequence"/>
</dbReference>
<proteinExistence type="predicted"/>
<reference evidence="1 2" key="1">
    <citation type="submission" date="2009-07" db="EMBL/GenBank/DDBJ databases">
        <authorList>
            <person name="Madupu R."/>
            <person name="Sebastian Y."/>
            <person name="Durkin A.S."/>
            <person name="Torralba M."/>
            <person name="Methe B."/>
            <person name="Sutton G.G."/>
            <person name="Strausberg R.L."/>
            <person name="Nelson K.E."/>
        </authorList>
    </citation>
    <scope>NUCLEOTIDE SEQUENCE [LARGE SCALE GENOMIC DNA]</scope>
    <source>
        <strain evidence="1 2">RM3268</strain>
    </source>
</reference>
<gene>
    <name evidence="1" type="ORF">CAMGR0001_1604</name>
</gene>
<evidence type="ECO:0000313" key="2">
    <source>
        <dbReference type="Proteomes" id="UP000005709"/>
    </source>
</evidence>
<sequence>MHKNPSVKIARILADFKIRVKFFEIFAVTLDITTKFDYTSLIGCKL</sequence>
<keyword evidence="2" id="KW-1185">Reference proteome</keyword>
<dbReference type="EMBL" id="ACYG01000027">
    <property type="protein sequence ID" value="EEV17308.1"/>
    <property type="molecule type" value="Genomic_DNA"/>
</dbReference>
<name>C8PIE3_9BACT</name>
<accession>C8PIE3</accession>
<organism evidence="1 2">
    <name type="scientific">Campylobacter gracilis RM3268</name>
    <dbReference type="NCBI Taxonomy" id="553220"/>
    <lineage>
        <taxon>Bacteria</taxon>
        <taxon>Pseudomonadati</taxon>
        <taxon>Campylobacterota</taxon>
        <taxon>Epsilonproteobacteria</taxon>
        <taxon>Campylobacterales</taxon>
        <taxon>Campylobacteraceae</taxon>
        <taxon>Campylobacter</taxon>
    </lineage>
</organism>
<protein>
    <submittedName>
        <fullName evidence="1">Uncharacterized protein</fullName>
    </submittedName>
</protein>